<dbReference type="InterPro" id="IPR006558">
    <property type="entry name" value="LamG-like"/>
</dbReference>
<dbReference type="Proteomes" id="UP001221411">
    <property type="component" value="Unassembled WGS sequence"/>
</dbReference>
<protein>
    <submittedName>
        <fullName evidence="5">LamG domain-containing protein</fullName>
    </submittedName>
</protein>
<dbReference type="Gene3D" id="2.60.120.200">
    <property type="match status" value="1"/>
</dbReference>
<dbReference type="PROSITE" id="PS51257">
    <property type="entry name" value="PROKAR_LIPOPROTEIN"/>
    <property type="match status" value="1"/>
</dbReference>
<feature type="signal peptide" evidence="3">
    <location>
        <begin position="1"/>
        <end position="23"/>
    </location>
</feature>
<comment type="caution">
    <text evidence="5">The sequence shown here is derived from an EMBL/GenBank/DDBJ whole genome shotgun (WGS) entry which is preliminary data.</text>
</comment>
<accession>A0ABT5F4E0</accession>
<dbReference type="SUPFAM" id="SSF49899">
    <property type="entry name" value="Concanavalin A-like lectins/glucanases"/>
    <property type="match status" value="1"/>
</dbReference>
<dbReference type="RefSeq" id="WP_271926673.1">
    <property type="nucleotide sequence ID" value="NZ_JAQNDO010000001.1"/>
</dbReference>
<sequence length="257" mass="26339">MKTNSIFAALLIGTGLVATACIAAPGVADDGVAEEDGAEALVGEAEEALQIAWPVAAWHFDVNCSGATAFDSSGNDLHGVRSGGVNCAAGAKGGKSLEFNGTNGKVEIPDHAALDFTTAMTVSACVKPQSTASGTILSKWYALDSYQLAMSSGNVFFAVAFPGGSWGVTKEVTAPATTGVWQHVAGVYDGANLLLYRNGTLVASTPASGTLQPSSRPVVIGNHPSWSAFNGNIDHVYLYNRALTAAEIGTLKAECLN</sequence>
<evidence type="ECO:0000313" key="5">
    <source>
        <dbReference type="EMBL" id="MDC0747940.1"/>
    </source>
</evidence>
<organism evidence="5 6">
    <name type="scientific">Polyangium mundeleinium</name>
    <dbReference type="NCBI Taxonomy" id="2995306"/>
    <lineage>
        <taxon>Bacteria</taxon>
        <taxon>Pseudomonadati</taxon>
        <taxon>Myxococcota</taxon>
        <taxon>Polyangia</taxon>
        <taxon>Polyangiales</taxon>
        <taxon>Polyangiaceae</taxon>
        <taxon>Polyangium</taxon>
    </lineage>
</organism>
<evidence type="ECO:0000259" key="4">
    <source>
        <dbReference type="SMART" id="SM00560"/>
    </source>
</evidence>
<dbReference type="PANTHER" id="PTHR47635">
    <property type="entry name" value="CUB DOMAIN-CONTAINING PROTEIN"/>
    <property type="match status" value="1"/>
</dbReference>
<keyword evidence="6" id="KW-1185">Reference proteome</keyword>
<dbReference type="EMBL" id="JAQNDO010000001">
    <property type="protein sequence ID" value="MDC0747940.1"/>
    <property type="molecule type" value="Genomic_DNA"/>
</dbReference>
<name>A0ABT5F4E0_9BACT</name>
<keyword evidence="2" id="KW-1015">Disulfide bond</keyword>
<feature type="domain" description="LamG-like jellyroll fold" evidence="4">
    <location>
        <begin position="118"/>
        <end position="246"/>
    </location>
</feature>
<evidence type="ECO:0000256" key="3">
    <source>
        <dbReference type="SAM" id="SignalP"/>
    </source>
</evidence>
<reference evidence="5 6" key="1">
    <citation type="submission" date="2022-11" db="EMBL/GenBank/DDBJ databases">
        <title>Minimal conservation of predation-associated metabolite biosynthetic gene clusters underscores biosynthetic potential of Myxococcota including descriptions for ten novel species: Archangium lansinium sp. nov., Myxococcus landrumus sp. nov., Nannocystis bai.</title>
        <authorList>
            <person name="Ahearne A."/>
            <person name="Stevens C."/>
            <person name="Dowd S."/>
        </authorList>
    </citation>
    <scope>NUCLEOTIDE SEQUENCE [LARGE SCALE GENOMIC DNA]</scope>
    <source>
        <strain evidence="5 6">RJM3</strain>
    </source>
</reference>
<dbReference type="Pfam" id="PF13385">
    <property type="entry name" value="Laminin_G_3"/>
    <property type="match status" value="1"/>
</dbReference>
<evidence type="ECO:0000256" key="2">
    <source>
        <dbReference type="ARBA" id="ARBA00023157"/>
    </source>
</evidence>
<keyword evidence="1 3" id="KW-0732">Signal</keyword>
<gene>
    <name evidence="5" type="ORF">POL67_41805</name>
</gene>
<dbReference type="PANTHER" id="PTHR47635:SF2">
    <property type="entry name" value="LAMG-LIKE JELLYROLL FOLD DOMAIN-CONTAINING PROTEIN"/>
    <property type="match status" value="1"/>
</dbReference>
<dbReference type="InterPro" id="IPR013320">
    <property type="entry name" value="ConA-like_dom_sf"/>
</dbReference>
<feature type="chain" id="PRO_5047373052" evidence="3">
    <location>
        <begin position="24"/>
        <end position="257"/>
    </location>
</feature>
<evidence type="ECO:0000313" key="6">
    <source>
        <dbReference type="Proteomes" id="UP001221411"/>
    </source>
</evidence>
<dbReference type="SMART" id="SM00560">
    <property type="entry name" value="LamGL"/>
    <property type="match status" value="1"/>
</dbReference>
<evidence type="ECO:0000256" key="1">
    <source>
        <dbReference type="ARBA" id="ARBA00022729"/>
    </source>
</evidence>
<proteinExistence type="predicted"/>